<name>A0A0E9PBI5_ANGAN</name>
<accession>A0A0E9PBI5</accession>
<proteinExistence type="predicted"/>
<sequence>MSSYIAWLDNADELKATFAGDCQGQSWLGCLRYQQRSTATRLLCSPDEIRSNNSHRVSL</sequence>
<evidence type="ECO:0000313" key="1">
    <source>
        <dbReference type="EMBL" id="JAH02036.1"/>
    </source>
</evidence>
<reference evidence="1" key="2">
    <citation type="journal article" date="2015" name="Fish Shellfish Immunol.">
        <title>Early steps in the European eel (Anguilla anguilla)-Vibrio vulnificus interaction in the gills: Role of the RtxA13 toxin.</title>
        <authorList>
            <person name="Callol A."/>
            <person name="Pajuelo D."/>
            <person name="Ebbesson L."/>
            <person name="Teles M."/>
            <person name="MacKenzie S."/>
            <person name="Amaro C."/>
        </authorList>
    </citation>
    <scope>NUCLEOTIDE SEQUENCE</scope>
</reference>
<organism evidence="1">
    <name type="scientific">Anguilla anguilla</name>
    <name type="common">European freshwater eel</name>
    <name type="synonym">Muraena anguilla</name>
    <dbReference type="NCBI Taxonomy" id="7936"/>
    <lineage>
        <taxon>Eukaryota</taxon>
        <taxon>Metazoa</taxon>
        <taxon>Chordata</taxon>
        <taxon>Craniata</taxon>
        <taxon>Vertebrata</taxon>
        <taxon>Euteleostomi</taxon>
        <taxon>Actinopterygii</taxon>
        <taxon>Neopterygii</taxon>
        <taxon>Teleostei</taxon>
        <taxon>Anguilliformes</taxon>
        <taxon>Anguillidae</taxon>
        <taxon>Anguilla</taxon>
    </lineage>
</organism>
<dbReference type="AlphaFoldDB" id="A0A0E9PBI5"/>
<protein>
    <submittedName>
        <fullName evidence="1">Uncharacterized protein</fullName>
    </submittedName>
</protein>
<dbReference type="EMBL" id="GBXM01106541">
    <property type="protein sequence ID" value="JAH02036.1"/>
    <property type="molecule type" value="Transcribed_RNA"/>
</dbReference>
<reference evidence="1" key="1">
    <citation type="submission" date="2014-11" db="EMBL/GenBank/DDBJ databases">
        <authorList>
            <person name="Amaro Gonzalez C."/>
        </authorList>
    </citation>
    <scope>NUCLEOTIDE SEQUENCE</scope>
</reference>